<comment type="caution">
    <text evidence="1">The sequence shown here is derived from an EMBL/GenBank/DDBJ whole genome shotgun (WGS) entry which is preliminary data.</text>
</comment>
<dbReference type="EMBL" id="JACGCM010002827">
    <property type="protein sequence ID" value="KAF6134688.1"/>
    <property type="molecule type" value="Genomic_DNA"/>
</dbReference>
<accession>A0A7J7KWH9</accession>
<proteinExistence type="predicted"/>
<dbReference type="Proteomes" id="UP000541444">
    <property type="component" value="Unassembled WGS sequence"/>
</dbReference>
<name>A0A7J7KWH9_9MAGN</name>
<keyword evidence="2" id="KW-1185">Reference proteome</keyword>
<evidence type="ECO:0000313" key="2">
    <source>
        <dbReference type="Proteomes" id="UP000541444"/>
    </source>
</evidence>
<organism evidence="1 2">
    <name type="scientific">Kingdonia uniflora</name>
    <dbReference type="NCBI Taxonomy" id="39325"/>
    <lineage>
        <taxon>Eukaryota</taxon>
        <taxon>Viridiplantae</taxon>
        <taxon>Streptophyta</taxon>
        <taxon>Embryophyta</taxon>
        <taxon>Tracheophyta</taxon>
        <taxon>Spermatophyta</taxon>
        <taxon>Magnoliopsida</taxon>
        <taxon>Ranunculales</taxon>
        <taxon>Circaeasteraceae</taxon>
        <taxon>Kingdonia</taxon>
    </lineage>
</organism>
<sequence length="63" mass="7299">MHSHGSGLSTIRTPRVCSNIGDLKFFKVAPEYQSGRRVDTILRLNQEIHWKIGDEVQREKTVY</sequence>
<gene>
    <name evidence="1" type="ORF">GIB67_002089</name>
</gene>
<reference evidence="1 2" key="1">
    <citation type="journal article" date="2020" name="IScience">
        <title>Genome Sequencing of the Endangered Kingdonia uniflora (Circaeasteraceae, Ranunculales) Reveals Potential Mechanisms of Evolutionary Specialization.</title>
        <authorList>
            <person name="Sun Y."/>
            <person name="Deng T."/>
            <person name="Zhang A."/>
            <person name="Moore M.J."/>
            <person name="Landis J.B."/>
            <person name="Lin N."/>
            <person name="Zhang H."/>
            <person name="Zhang X."/>
            <person name="Huang J."/>
            <person name="Zhang X."/>
            <person name="Sun H."/>
            <person name="Wang H."/>
        </authorList>
    </citation>
    <scope>NUCLEOTIDE SEQUENCE [LARGE SCALE GENOMIC DNA]</scope>
    <source>
        <strain evidence="1">TB1705</strain>
        <tissue evidence="1">Leaf</tissue>
    </source>
</reference>
<evidence type="ECO:0000313" key="1">
    <source>
        <dbReference type="EMBL" id="KAF6134688.1"/>
    </source>
</evidence>
<protein>
    <submittedName>
        <fullName evidence="1">Uncharacterized protein</fullName>
    </submittedName>
</protein>
<dbReference type="AlphaFoldDB" id="A0A7J7KWH9"/>